<dbReference type="Pfam" id="PF00501">
    <property type="entry name" value="AMP-binding"/>
    <property type="match status" value="1"/>
</dbReference>
<dbReference type="CDD" id="cd05967">
    <property type="entry name" value="PrpE"/>
    <property type="match status" value="1"/>
</dbReference>
<feature type="domain" description="AMP-binding enzyme C-terminal" evidence="3">
    <location>
        <begin position="516"/>
        <end position="594"/>
    </location>
</feature>
<dbReference type="Gene3D" id="3.40.50.12780">
    <property type="entry name" value="N-terminal domain of ligase-like"/>
    <property type="match status" value="1"/>
</dbReference>
<dbReference type="Proteomes" id="UP000236268">
    <property type="component" value="Unassembled WGS sequence"/>
</dbReference>
<dbReference type="Pfam" id="PF13193">
    <property type="entry name" value="AMP-binding_C"/>
    <property type="match status" value="1"/>
</dbReference>
<dbReference type="PANTHER" id="PTHR43347">
    <property type="entry name" value="ACYL-COA SYNTHETASE"/>
    <property type="match status" value="1"/>
</dbReference>
<dbReference type="InterPro" id="IPR045851">
    <property type="entry name" value="AMP-bd_C_sf"/>
</dbReference>
<dbReference type="InterPro" id="IPR025110">
    <property type="entry name" value="AMP-bd_C"/>
</dbReference>
<organism evidence="6 7">
    <name type="scientific">Azospirillum argentinense</name>
    <dbReference type="NCBI Taxonomy" id="2970906"/>
    <lineage>
        <taxon>Bacteria</taxon>
        <taxon>Pseudomonadati</taxon>
        <taxon>Pseudomonadota</taxon>
        <taxon>Alphaproteobacteria</taxon>
        <taxon>Rhodospirillales</taxon>
        <taxon>Azospirillaceae</taxon>
        <taxon>Azospirillum</taxon>
    </lineage>
</organism>
<dbReference type="SUPFAM" id="SSF56801">
    <property type="entry name" value="Acetyl-CoA synthetase-like"/>
    <property type="match status" value="1"/>
</dbReference>
<dbReference type="EC" id="6.2.1.17" evidence="6"/>
<dbReference type="EMBL" id="POWG01000037">
    <property type="protein sequence ID" value="PNQ96020.1"/>
    <property type="molecule type" value="Genomic_DNA"/>
</dbReference>
<dbReference type="AlphaFoldDB" id="A0A2K1FU22"/>
<dbReference type="EMBL" id="VEWN01000009">
    <property type="protein sequence ID" value="KAA1054615.1"/>
    <property type="molecule type" value="Genomic_DNA"/>
</dbReference>
<dbReference type="PANTHER" id="PTHR43347:SF3">
    <property type="entry name" value="ACYL-COA SYNTHETASE SHORT-CHAIN FAMILY MEMBER 3, MITOCHONDRIAL"/>
    <property type="match status" value="1"/>
</dbReference>
<dbReference type="InterPro" id="IPR000873">
    <property type="entry name" value="AMP-dep_synth/lig_dom"/>
</dbReference>
<dbReference type="FunFam" id="3.30.300.30:FF:000017">
    <property type="entry name" value="Acyl-CoA synthetase short-chain family member 3"/>
    <property type="match status" value="1"/>
</dbReference>
<dbReference type="FunFam" id="3.40.50.12780:FF:000011">
    <property type="entry name" value="Acetyl-coenzyme A synthetase 2-like, mitochondrial"/>
    <property type="match status" value="1"/>
</dbReference>
<dbReference type="GO" id="GO:0050218">
    <property type="term" value="F:propionate-CoA ligase activity"/>
    <property type="evidence" value="ECO:0007669"/>
    <property type="project" value="UniProtKB-EC"/>
</dbReference>
<dbReference type="Proteomes" id="UP000325333">
    <property type="component" value="Unassembled WGS sequence"/>
</dbReference>
<comment type="caution">
    <text evidence="6">The sequence shown here is derived from an EMBL/GenBank/DDBJ whole genome shotgun (WGS) entry which is preliminary data.</text>
</comment>
<evidence type="ECO:0000313" key="5">
    <source>
        <dbReference type="EMBL" id="KAA1054615.1"/>
    </source>
</evidence>
<dbReference type="GO" id="GO:0070013">
    <property type="term" value="C:intracellular organelle lumen"/>
    <property type="evidence" value="ECO:0007669"/>
    <property type="project" value="UniProtKB-ARBA"/>
</dbReference>
<dbReference type="PROSITE" id="PS00455">
    <property type="entry name" value="AMP_BINDING"/>
    <property type="match status" value="1"/>
</dbReference>
<dbReference type="InterPro" id="IPR032387">
    <property type="entry name" value="ACAS_N"/>
</dbReference>
<dbReference type="RefSeq" id="WP_103041171.1">
    <property type="nucleotide sequence ID" value="NZ_POWG01000037.1"/>
</dbReference>
<comment type="similarity">
    <text evidence="1">Belongs to the ATP-dependent AMP-binding enzyme family.</text>
</comment>
<name>A0A2K1FU22_9PROT</name>
<dbReference type="NCBIfam" id="NF001208">
    <property type="entry name" value="PRK00174.1"/>
    <property type="match status" value="1"/>
</dbReference>
<evidence type="ECO:0000313" key="8">
    <source>
        <dbReference type="Proteomes" id="UP000325333"/>
    </source>
</evidence>
<evidence type="ECO:0000259" key="4">
    <source>
        <dbReference type="Pfam" id="PF16177"/>
    </source>
</evidence>
<gene>
    <name evidence="6" type="primary">prpE</name>
    <name evidence="6" type="synonym">yahU</name>
    <name evidence="6" type="ORF">C1S70_25660</name>
    <name evidence="5" type="ORF">FH063_006450</name>
</gene>
<reference evidence="5 8" key="2">
    <citation type="submission" date="2019-07" db="EMBL/GenBank/DDBJ databases">
        <title>Genome sequencing of the stress-tolerant strain Azospirillum brasilense Az19.</title>
        <authorList>
            <person name="Maroniche G.A."/>
            <person name="Garcia J.E."/>
            <person name="Pagnussat L."/>
            <person name="Amenta M."/>
            <person name="Creus C.M."/>
        </authorList>
    </citation>
    <scope>NUCLEOTIDE SEQUENCE [LARGE SCALE GENOMIC DNA]</scope>
    <source>
        <strain evidence="5 8">Az19</strain>
    </source>
</reference>
<evidence type="ECO:0000259" key="2">
    <source>
        <dbReference type="Pfam" id="PF00501"/>
    </source>
</evidence>
<reference evidence="6 7" key="1">
    <citation type="submission" date="2018-01" db="EMBL/GenBank/DDBJ databases">
        <title>Whole genome sequence of Azospirillum brasilense REC3 isolated from strawberry roots.</title>
        <authorList>
            <person name="Fontana C.A."/>
            <person name="Salazar S.M."/>
            <person name="Bassi D."/>
            <person name="Puglisi E."/>
            <person name="Lovaisa N.C."/>
            <person name="Toffoli L.M."/>
            <person name="Pedraza R."/>
            <person name="Cocconcelli P.S."/>
        </authorList>
    </citation>
    <scope>NUCLEOTIDE SEQUENCE [LARGE SCALE GENOMIC DNA]</scope>
    <source>
        <strain evidence="6 7">REC3</strain>
    </source>
</reference>
<dbReference type="Pfam" id="PF16177">
    <property type="entry name" value="ACAS_N"/>
    <property type="match status" value="1"/>
</dbReference>
<sequence length="640" mass="70302">MSQSSADRYNQIHARSLSDPDGFWGEAAEDITWIKRWDKVLDDSNAPFYRWFTGGVLNTCYNAVDRHVEAGRGAQAAIIYDSPVTKTVQTITYAELQDQVARFAGALRAQGVEKGDRVILYMPMIPQSLVAMLACARLGAVHSVVFGGFAPHELATRINDSRPKAIVSASCGIEPNRVVKYKPMLDAAIEQAEHKPSSVIVFQRPQETATLVEGRDVDWAEAVAKAEPAECVPVAATDPLYILYTSGTTGQPKGVIRDNGGHAVALKWTMKNIYNVEPGEVYWAASDVGWVVGHSYIVYGPLLHGCTTVVFEGKPVGTPDAGTFWRVIEQHKIGTLFTAPTAFRAIKREDPNAELLKKYDLSHFRALFLAGERSDPDTLHWAEDNLNVPVIDHWWQTETGWAISGNPLGVHLFPIKYGSATRPMPGWDVQILNAENKEVPRGDIGAICVKLPLPPGTLPTLWNADDRYRKSYLSDYPGYYQTGDAGFIDDDGYVYIMARTDDIINVAGHRLSTGGMEEVLASHKDVAECAVIGVADDLKGQVPLGFLCLKAGVTRPHEEIVKEVVQLVREQIGPVADFKRAVVVERLPKTRSGKILRGTMQKIADNQDYKTPATIDDPGILPEIAEALQSLGYAKTHQAS</sequence>
<feature type="domain" description="AMP-dependent synthetase/ligase" evidence="2">
    <location>
        <begin position="74"/>
        <end position="451"/>
    </location>
</feature>
<protein>
    <submittedName>
        <fullName evidence="6">Propionyl-CoA synthetase</fullName>
        <ecNumber evidence="6">6.2.1.17</ecNumber>
    </submittedName>
</protein>
<keyword evidence="6" id="KW-0436">Ligase</keyword>
<dbReference type="InterPro" id="IPR042099">
    <property type="entry name" value="ANL_N_sf"/>
</dbReference>
<dbReference type="Gene3D" id="3.30.300.30">
    <property type="match status" value="1"/>
</dbReference>
<dbReference type="InterPro" id="IPR020845">
    <property type="entry name" value="AMP-binding_CS"/>
</dbReference>
<evidence type="ECO:0000256" key="1">
    <source>
        <dbReference type="ARBA" id="ARBA00006432"/>
    </source>
</evidence>
<evidence type="ECO:0000259" key="3">
    <source>
        <dbReference type="Pfam" id="PF13193"/>
    </source>
</evidence>
<evidence type="ECO:0000313" key="6">
    <source>
        <dbReference type="EMBL" id="PNQ96020.1"/>
    </source>
</evidence>
<proteinExistence type="inferred from homology"/>
<accession>A0A2K1FU22</accession>
<feature type="domain" description="Acetyl-coenzyme A synthetase N-terminal" evidence="4">
    <location>
        <begin position="9"/>
        <end position="63"/>
    </location>
</feature>
<evidence type="ECO:0000313" key="7">
    <source>
        <dbReference type="Proteomes" id="UP000236268"/>
    </source>
</evidence>